<dbReference type="EMBL" id="MFBS01000039">
    <property type="protein sequence ID" value="OGE08285.1"/>
    <property type="molecule type" value="Genomic_DNA"/>
</dbReference>
<evidence type="ECO:0000256" key="1">
    <source>
        <dbReference type="SAM" id="Phobius"/>
    </source>
</evidence>
<evidence type="ECO:0008006" key="4">
    <source>
        <dbReference type="Google" id="ProtNLM"/>
    </source>
</evidence>
<name>A0A1F5HWB2_9BACT</name>
<dbReference type="AlphaFoldDB" id="A0A1F5HWB2"/>
<keyword evidence="1" id="KW-1133">Transmembrane helix</keyword>
<keyword evidence="1" id="KW-0812">Transmembrane</keyword>
<gene>
    <name evidence="2" type="ORF">A3A60_02130</name>
</gene>
<evidence type="ECO:0000313" key="3">
    <source>
        <dbReference type="Proteomes" id="UP000179227"/>
    </source>
</evidence>
<organism evidence="2 3">
    <name type="scientific">Candidatus Curtissbacteria bacterium RIFCSPLOWO2_01_FULL_42_26</name>
    <dbReference type="NCBI Taxonomy" id="1797729"/>
    <lineage>
        <taxon>Bacteria</taxon>
        <taxon>Candidatus Curtissiibacteriota</taxon>
    </lineage>
</organism>
<sequence>MRDLAQQSFERRQGSFPKPLKFLVLLAIILGALVFVKDRFFSSGISSSSFASLHDAPKGLTPVSVPDVSSFGDRGISLTSESAAFTNVSADSAKATATRKYGDGTYSLSVSATLPVLKGDKYQVWIVTDGVKLAGTMEGGGTSFSLIFRDSDKYSKYDEIWITREITSNDEKPEKHILEGRF</sequence>
<reference evidence="2 3" key="1">
    <citation type="journal article" date="2016" name="Nat. Commun.">
        <title>Thousands of microbial genomes shed light on interconnected biogeochemical processes in an aquifer system.</title>
        <authorList>
            <person name="Anantharaman K."/>
            <person name="Brown C.T."/>
            <person name="Hug L.A."/>
            <person name="Sharon I."/>
            <person name="Castelle C.J."/>
            <person name="Probst A.J."/>
            <person name="Thomas B.C."/>
            <person name="Singh A."/>
            <person name="Wilkins M.J."/>
            <person name="Karaoz U."/>
            <person name="Brodie E.L."/>
            <person name="Williams K.H."/>
            <person name="Hubbard S.S."/>
            <person name="Banfield J.F."/>
        </authorList>
    </citation>
    <scope>NUCLEOTIDE SEQUENCE [LARGE SCALE GENOMIC DNA]</scope>
</reference>
<comment type="caution">
    <text evidence="2">The sequence shown here is derived from an EMBL/GenBank/DDBJ whole genome shotgun (WGS) entry which is preliminary data.</text>
</comment>
<evidence type="ECO:0000313" key="2">
    <source>
        <dbReference type="EMBL" id="OGE08285.1"/>
    </source>
</evidence>
<protein>
    <recommendedName>
        <fullName evidence="4">Anti-sigma factor</fullName>
    </recommendedName>
</protein>
<feature type="transmembrane region" description="Helical" evidence="1">
    <location>
        <begin position="20"/>
        <end position="36"/>
    </location>
</feature>
<proteinExistence type="predicted"/>
<dbReference type="Proteomes" id="UP000179227">
    <property type="component" value="Unassembled WGS sequence"/>
</dbReference>
<accession>A0A1F5HWB2</accession>
<keyword evidence="1" id="KW-0472">Membrane</keyword>